<dbReference type="PROSITE" id="PS50893">
    <property type="entry name" value="ABC_TRANSPORTER_2"/>
    <property type="match status" value="1"/>
</dbReference>
<protein>
    <submittedName>
        <fullName evidence="5">Vitamin B12 import ATP-binding protein BtuD</fullName>
    </submittedName>
</protein>
<evidence type="ECO:0000313" key="5">
    <source>
        <dbReference type="EMBL" id="UYP47153.1"/>
    </source>
</evidence>
<dbReference type="InterPro" id="IPR017911">
    <property type="entry name" value="MacB-like_ATP-bd"/>
</dbReference>
<dbReference type="SUPFAM" id="SSF52540">
    <property type="entry name" value="P-loop containing nucleoside triphosphate hydrolases"/>
    <property type="match status" value="1"/>
</dbReference>
<dbReference type="InterPro" id="IPR006073">
    <property type="entry name" value="GTP-bd"/>
</dbReference>
<gene>
    <name evidence="5" type="ORF">NEF87_003438</name>
</gene>
<evidence type="ECO:0000256" key="2">
    <source>
        <dbReference type="ARBA" id="ARBA00022741"/>
    </source>
</evidence>
<name>A0ABY6HUG1_9ARCH</name>
<dbReference type="Proteomes" id="UP001208689">
    <property type="component" value="Chromosome"/>
</dbReference>
<evidence type="ECO:0000259" key="4">
    <source>
        <dbReference type="PROSITE" id="PS50893"/>
    </source>
</evidence>
<dbReference type="InterPro" id="IPR003439">
    <property type="entry name" value="ABC_transporter-like_ATP-bd"/>
</dbReference>
<feature type="domain" description="ABC transporter" evidence="4">
    <location>
        <begin position="8"/>
        <end position="249"/>
    </location>
</feature>
<dbReference type="InterPro" id="IPR017871">
    <property type="entry name" value="ABC_transporter-like_CS"/>
</dbReference>
<keyword evidence="6" id="KW-1185">Reference proteome</keyword>
<evidence type="ECO:0000313" key="6">
    <source>
        <dbReference type="Proteomes" id="UP001208689"/>
    </source>
</evidence>
<dbReference type="Pfam" id="PF00005">
    <property type="entry name" value="ABC_tran"/>
    <property type="match status" value="1"/>
</dbReference>
<evidence type="ECO:0000256" key="1">
    <source>
        <dbReference type="ARBA" id="ARBA00022448"/>
    </source>
</evidence>
<keyword evidence="2" id="KW-0547">Nucleotide-binding</keyword>
<dbReference type="EMBL" id="CP104013">
    <property type="protein sequence ID" value="UYP47153.1"/>
    <property type="molecule type" value="Genomic_DNA"/>
</dbReference>
<dbReference type="SMART" id="SM00382">
    <property type="entry name" value="AAA"/>
    <property type="match status" value="1"/>
</dbReference>
<dbReference type="InterPro" id="IPR015854">
    <property type="entry name" value="ABC_transpr_LolD-like"/>
</dbReference>
<dbReference type="InterPro" id="IPR003593">
    <property type="entry name" value="AAA+_ATPase"/>
</dbReference>
<keyword evidence="3 5" id="KW-0067">ATP-binding</keyword>
<dbReference type="PRINTS" id="PR00326">
    <property type="entry name" value="GTP1OBG"/>
</dbReference>
<dbReference type="Gene3D" id="3.40.50.300">
    <property type="entry name" value="P-loop containing nucleotide triphosphate hydrolases"/>
    <property type="match status" value="1"/>
</dbReference>
<organism evidence="5 6">
    <name type="scientific">Candidatus Lokiarchaeum ossiferum</name>
    <dbReference type="NCBI Taxonomy" id="2951803"/>
    <lineage>
        <taxon>Archaea</taxon>
        <taxon>Promethearchaeati</taxon>
        <taxon>Promethearchaeota</taxon>
        <taxon>Promethearchaeia</taxon>
        <taxon>Promethearchaeales</taxon>
        <taxon>Promethearchaeaceae</taxon>
        <taxon>Candidatus Lokiarchaeum</taxon>
    </lineage>
</organism>
<keyword evidence="1" id="KW-0813">Transport</keyword>
<dbReference type="CDD" id="cd03255">
    <property type="entry name" value="ABC_MJ0796_LolCDE_FtsE"/>
    <property type="match status" value="1"/>
</dbReference>
<dbReference type="PANTHER" id="PTHR24220">
    <property type="entry name" value="IMPORT ATP-BINDING PROTEIN"/>
    <property type="match status" value="1"/>
</dbReference>
<evidence type="ECO:0000256" key="3">
    <source>
        <dbReference type="ARBA" id="ARBA00022840"/>
    </source>
</evidence>
<sequence length="318" mass="34659">MQEEQLILSANNVYSIYDGLEGAANVVALRGLNLHVEKGEFIAIVGTSGAGKSTLLRTLGGLQKPSAGSIRYYDQEISRMAESDLVPLRRQTIGFIFQEGNLLAEFSAFENVVKTLRYAGVKYSEAIERAEAILRKLDLGSRMHDLPHRLSGGEQQRVAIARALANKPALILADEPTGNLDSQNTDHVMKIFKELHNKSDTAFLIVTHSQHVASYADRSIELSDGTIIGQHGLGSDLYALEASRSISVSPNGTLTLPPEMLGVLDTYGLQWNFKFDLNGHGARIIGSPSIQNLKLCPVCKVKLNGEKFHCKSCGAKIN</sequence>
<dbReference type="InterPro" id="IPR027417">
    <property type="entry name" value="P-loop_NTPase"/>
</dbReference>
<dbReference type="PROSITE" id="PS00211">
    <property type="entry name" value="ABC_TRANSPORTER_1"/>
    <property type="match status" value="1"/>
</dbReference>
<accession>A0ABY6HUG1</accession>
<proteinExistence type="predicted"/>
<dbReference type="GO" id="GO:0005524">
    <property type="term" value="F:ATP binding"/>
    <property type="evidence" value="ECO:0007669"/>
    <property type="project" value="UniProtKB-KW"/>
</dbReference>
<reference evidence="5" key="1">
    <citation type="submission" date="2022-09" db="EMBL/GenBank/DDBJ databases">
        <title>Actin cytoskeleton and complex cell architecture in an #Asgard archaeon.</title>
        <authorList>
            <person name="Ponce Toledo R.I."/>
            <person name="Schleper C."/>
            <person name="Rodrigues Oliveira T."/>
            <person name="Wollweber F."/>
            <person name="Xu J."/>
            <person name="Rittmann S."/>
            <person name="Klingl A."/>
            <person name="Pilhofer M."/>
        </authorList>
    </citation>
    <scope>NUCLEOTIDE SEQUENCE</scope>
    <source>
        <strain evidence="5">B-35</strain>
    </source>
</reference>